<protein>
    <submittedName>
        <fullName evidence="4">Aminotransferase IV</fullName>
    </submittedName>
</protein>
<keyword evidence="4" id="KW-0808">Transferase</keyword>
<dbReference type="InterPro" id="IPR050571">
    <property type="entry name" value="Class-IV_PLP-Dep_Aminotrnsfr"/>
</dbReference>
<dbReference type="SUPFAM" id="SSF56752">
    <property type="entry name" value="D-aminoacid aminotransferase-like PLP-dependent enzymes"/>
    <property type="match status" value="1"/>
</dbReference>
<dbReference type="InterPro" id="IPR043132">
    <property type="entry name" value="BCAT-like_C"/>
</dbReference>
<dbReference type="Pfam" id="PF01063">
    <property type="entry name" value="Aminotran_4"/>
    <property type="match status" value="1"/>
</dbReference>
<organism evidence="4 5">
    <name type="scientific">Exiguobacterium undae</name>
    <dbReference type="NCBI Taxonomy" id="169177"/>
    <lineage>
        <taxon>Bacteria</taxon>
        <taxon>Bacillati</taxon>
        <taxon>Bacillota</taxon>
        <taxon>Bacilli</taxon>
        <taxon>Bacillales</taxon>
        <taxon>Bacillales Family XII. Incertae Sedis</taxon>
        <taxon>Exiguobacterium</taxon>
    </lineage>
</organism>
<comment type="similarity">
    <text evidence="2">Belongs to the class-IV pyridoxal-phosphate-dependent aminotransferase family.</text>
</comment>
<sequence>MYLWHDGQIKQENDVRISPLDHGYLYGMGVFETFRTYAGHPFLFDDHIERLQMSCAAIGIKLPYGRDDLLAAVEELCRVHGTGDLYFRLNVSAGAREIGLSIEPYEQPTVLLYAKSIGSRQMAERALETVRLPRSTPETSYRLKSHHYMNNLVAKRQLFNQEAEGLFLTKDGFICEGITSNIFWRYGERWYTPPLETGALNGITRQFLMEELPVEERLALLPQLTEADEILYTNSVQEAVAVSSLDGRTFPGLKGHGYQAVRRLFDDAVQSKWSRREKG</sequence>
<dbReference type="InterPro" id="IPR036038">
    <property type="entry name" value="Aminotransferase-like"/>
</dbReference>
<evidence type="ECO:0000256" key="3">
    <source>
        <dbReference type="ARBA" id="ARBA00022898"/>
    </source>
</evidence>
<dbReference type="PANTHER" id="PTHR42743">
    <property type="entry name" value="AMINO-ACID AMINOTRANSFERASE"/>
    <property type="match status" value="1"/>
</dbReference>
<comment type="caution">
    <text evidence="4">The sequence shown here is derived from an EMBL/GenBank/DDBJ whole genome shotgun (WGS) entry which is preliminary data.</text>
</comment>
<dbReference type="PANTHER" id="PTHR42743:SF11">
    <property type="entry name" value="AMINODEOXYCHORISMATE LYASE"/>
    <property type="match status" value="1"/>
</dbReference>
<evidence type="ECO:0000256" key="2">
    <source>
        <dbReference type="ARBA" id="ARBA00009320"/>
    </source>
</evidence>
<dbReference type="Proteomes" id="UP000078447">
    <property type="component" value="Unassembled WGS sequence"/>
</dbReference>
<dbReference type="InterPro" id="IPR001544">
    <property type="entry name" value="Aminotrans_IV"/>
</dbReference>
<reference evidence="4 5" key="1">
    <citation type="submission" date="2016-03" db="EMBL/GenBank/DDBJ databases">
        <authorList>
            <person name="Cho S.-Y."/>
            <person name="Lim S."/>
            <person name="Kim H."/>
            <person name="Soh E.H."/>
            <person name="Moon J.S."/>
        </authorList>
    </citation>
    <scope>NUCLEOTIDE SEQUENCE [LARGE SCALE GENOMIC DNA]</scope>
    <source>
        <strain evidence="4 5">KCTC 3810</strain>
    </source>
</reference>
<gene>
    <name evidence="4" type="ORF">A3783_16005</name>
</gene>
<keyword evidence="5" id="KW-1185">Reference proteome</keyword>
<evidence type="ECO:0000313" key="5">
    <source>
        <dbReference type="Proteomes" id="UP000078447"/>
    </source>
</evidence>
<evidence type="ECO:0000313" key="4">
    <source>
        <dbReference type="EMBL" id="OAN10008.1"/>
    </source>
</evidence>
<dbReference type="Gene3D" id="3.20.10.10">
    <property type="entry name" value="D-amino Acid Aminotransferase, subunit A, domain 2"/>
    <property type="match status" value="1"/>
</dbReference>
<dbReference type="Gene3D" id="3.30.470.10">
    <property type="match status" value="1"/>
</dbReference>
<keyword evidence="4" id="KW-0032">Aminotransferase</keyword>
<dbReference type="EMBL" id="LVVL01000021">
    <property type="protein sequence ID" value="OAN10008.1"/>
    <property type="molecule type" value="Genomic_DNA"/>
</dbReference>
<dbReference type="InterPro" id="IPR043131">
    <property type="entry name" value="BCAT-like_N"/>
</dbReference>
<name>A0ABX2V4K7_9BACL</name>
<comment type="cofactor">
    <cofactor evidence="1">
        <name>pyridoxal 5'-phosphate</name>
        <dbReference type="ChEBI" id="CHEBI:597326"/>
    </cofactor>
</comment>
<dbReference type="GO" id="GO:0008483">
    <property type="term" value="F:transaminase activity"/>
    <property type="evidence" value="ECO:0007669"/>
    <property type="project" value="UniProtKB-KW"/>
</dbReference>
<accession>A0ABX2V4K7</accession>
<proteinExistence type="inferred from homology"/>
<keyword evidence="3" id="KW-0663">Pyridoxal phosphate</keyword>
<dbReference type="RefSeq" id="WP_028105318.1">
    <property type="nucleotide sequence ID" value="NZ_LVVL01000021.1"/>
</dbReference>
<evidence type="ECO:0000256" key="1">
    <source>
        <dbReference type="ARBA" id="ARBA00001933"/>
    </source>
</evidence>